<gene>
    <name evidence="2" type="ORF">SAPIO_CDS6444</name>
</gene>
<evidence type="ECO:0000256" key="1">
    <source>
        <dbReference type="SAM" id="MobiDB-lite"/>
    </source>
</evidence>
<sequence>MNQLDDPHANAELEILQQPQDNPNSEYKADYTLYTIKPLRGQCGDLIKSQGTAARLASCAISNSRSPLVPSPSPSGGTSPCPPATLPEVLVSRPAAQPVAPVAPATLVDDDHGRSSSSSSPRAQGQTLPLLLGENYSLLHLELLYHLTSEMGPILYADPREHLTKMVMKEAFRTPYLMDQLLALAAVHLSSTAVGDRKKFYMTEATRLQTRAISHFNAEKPEVSEDNYLAIFMFSAYLGRHALFEAFSTRRDFSTVLDKFIHCLGLHRGVRTVAANSWPRIQTVLKVERVDLRPASAFMPDDCCNCLLEMIDRSDLSQDGKEACLNAVECLQHMFDYHLPNGLSPERRASAFQEWPVRVSIEYVDLLNQRKPEALVILAYYAVLLHYNRGHWAVGDVGSFFICAITTHLGTYWARWLEWPNEVLRKQDASPPDAATSHLKDYDGVR</sequence>
<feature type="region of interest" description="Disordered" evidence="1">
    <location>
        <begin position="1"/>
        <end position="27"/>
    </location>
</feature>
<dbReference type="OMA" id="HWHRHLW"/>
<dbReference type="HOGENOM" id="CLU_024934_2_0_1"/>
<dbReference type="GO" id="GO:0001228">
    <property type="term" value="F:DNA-binding transcription activator activity, RNA polymerase II-specific"/>
    <property type="evidence" value="ECO:0007669"/>
    <property type="project" value="TreeGrafter"/>
</dbReference>
<dbReference type="PANTHER" id="PTHR47784">
    <property type="entry name" value="STEROL UPTAKE CONTROL PROTEIN 2"/>
    <property type="match status" value="1"/>
</dbReference>
<protein>
    <recommendedName>
        <fullName evidence="4">C6 finger domain-containing protein</fullName>
    </recommendedName>
</protein>
<dbReference type="KEGG" id="sapo:SAPIO_CDS6444"/>
<accession>A0A084G3X5</accession>
<reference evidence="2 3" key="1">
    <citation type="journal article" date="2014" name="Genome Announc.">
        <title>Draft genome sequence of the pathogenic fungus Scedosporium apiospermum.</title>
        <authorList>
            <person name="Vandeputte P."/>
            <person name="Ghamrawi S."/>
            <person name="Rechenmann M."/>
            <person name="Iltis A."/>
            <person name="Giraud S."/>
            <person name="Fleury M."/>
            <person name="Thornton C."/>
            <person name="Delhaes L."/>
            <person name="Meyer W."/>
            <person name="Papon N."/>
            <person name="Bouchara J.P."/>
        </authorList>
    </citation>
    <scope>NUCLEOTIDE SEQUENCE [LARGE SCALE GENOMIC DNA]</scope>
    <source>
        <strain evidence="2 3">IHEM 14462</strain>
    </source>
</reference>
<dbReference type="PANTHER" id="PTHR47784:SF4">
    <property type="entry name" value="ZN(II)2CYS6 TRANSCRIPTION FACTOR (EUROFUNG)"/>
    <property type="match status" value="1"/>
</dbReference>
<dbReference type="Proteomes" id="UP000028545">
    <property type="component" value="Unassembled WGS sequence"/>
</dbReference>
<dbReference type="GeneID" id="27725516"/>
<feature type="region of interest" description="Disordered" evidence="1">
    <location>
        <begin position="427"/>
        <end position="446"/>
    </location>
</feature>
<dbReference type="RefSeq" id="XP_016641836.1">
    <property type="nucleotide sequence ID" value="XM_016788545.1"/>
</dbReference>
<organism evidence="2 3">
    <name type="scientific">Pseudallescheria apiosperma</name>
    <name type="common">Scedosporium apiospermum</name>
    <dbReference type="NCBI Taxonomy" id="563466"/>
    <lineage>
        <taxon>Eukaryota</taxon>
        <taxon>Fungi</taxon>
        <taxon>Dikarya</taxon>
        <taxon>Ascomycota</taxon>
        <taxon>Pezizomycotina</taxon>
        <taxon>Sordariomycetes</taxon>
        <taxon>Hypocreomycetidae</taxon>
        <taxon>Microascales</taxon>
        <taxon>Microascaceae</taxon>
        <taxon>Scedosporium</taxon>
    </lineage>
</organism>
<comment type="caution">
    <text evidence="2">The sequence shown here is derived from an EMBL/GenBank/DDBJ whole genome shotgun (WGS) entry which is preliminary data.</text>
</comment>
<feature type="compositionally biased region" description="Low complexity" evidence="1">
    <location>
        <begin position="64"/>
        <end position="79"/>
    </location>
</feature>
<dbReference type="OrthoDB" id="4937900at2759"/>
<dbReference type="VEuPathDB" id="FungiDB:SAPIO_CDS6444"/>
<name>A0A084G3X5_PSEDA</name>
<dbReference type="EMBL" id="JOWA01000103">
    <property type="protein sequence ID" value="KEZ42037.1"/>
    <property type="molecule type" value="Genomic_DNA"/>
</dbReference>
<feature type="region of interest" description="Disordered" evidence="1">
    <location>
        <begin position="64"/>
        <end position="86"/>
    </location>
</feature>
<evidence type="ECO:0008006" key="4">
    <source>
        <dbReference type="Google" id="ProtNLM"/>
    </source>
</evidence>
<keyword evidence="3" id="KW-1185">Reference proteome</keyword>
<dbReference type="InterPro" id="IPR053157">
    <property type="entry name" value="Sterol_Uptake_Regulator"/>
</dbReference>
<evidence type="ECO:0000313" key="3">
    <source>
        <dbReference type="Proteomes" id="UP000028545"/>
    </source>
</evidence>
<feature type="compositionally biased region" description="Basic and acidic residues" evidence="1">
    <location>
        <begin position="1"/>
        <end position="11"/>
    </location>
</feature>
<evidence type="ECO:0000313" key="2">
    <source>
        <dbReference type="EMBL" id="KEZ42037.1"/>
    </source>
</evidence>
<proteinExistence type="predicted"/>
<dbReference type="AlphaFoldDB" id="A0A084G3X5"/>
<feature type="region of interest" description="Disordered" evidence="1">
    <location>
        <begin position="106"/>
        <end position="126"/>
    </location>
</feature>